<evidence type="ECO:0000313" key="5">
    <source>
        <dbReference type="Proteomes" id="UP001596422"/>
    </source>
</evidence>
<feature type="chain" id="PRO_5045338963" evidence="2">
    <location>
        <begin position="23"/>
        <end position="1019"/>
    </location>
</feature>
<dbReference type="Pfam" id="PF25800">
    <property type="entry name" value="FimV_N"/>
    <property type="match status" value="1"/>
</dbReference>
<dbReference type="InterPro" id="IPR057840">
    <property type="entry name" value="FimV_N"/>
</dbReference>
<feature type="compositionally biased region" description="Acidic residues" evidence="1">
    <location>
        <begin position="639"/>
        <end position="649"/>
    </location>
</feature>
<feature type="compositionally biased region" description="Low complexity" evidence="1">
    <location>
        <begin position="392"/>
        <end position="407"/>
    </location>
</feature>
<gene>
    <name evidence="4" type="ORF">ACFQDL_27965</name>
</gene>
<dbReference type="RefSeq" id="WP_379911924.1">
    <property type="nucleotide sequence ID" value="NZ_JBHSWE010000001.1"/>
</dbReference>
<feature type="compositionally biased region" description="Acidic residues" evidence="1">
    <location>
        <begin position="572"/>
        <end position="590"/>
    </location>
</feature>
<dbReference type="NCBIfam" id="TIGR03504">
    <property type="entry name" value="FimV_Cterm"/>
    <property type="match status" value="1"/>
</dbReference>
<protein>
    <submittedName>
        <fullName evidence="4">FimV/HubP family polar landmark protein</fullName>
    </submittedName>
</protein>
<feature type="compositionally biased region" description="Basic and acidic residues" evidence="1">
    <location>
        <begin position="662"/>
        <end position="676"/>
    </location>
</feature>
<feature type="region of interest" description="Disordered" evidence="1">
    <location>
        <begin position="255"/>
        <end position="329"/>
    </location>
</feature>
<dbReference type="Proteomes" id="UP001596422">
    <property type="component" value="Unassembled WGS sequence"/>
</dbReference>
<dbReference type="Gene3D" id="1.20.58.2200">
    <property type="match status" value="1"/>
</dbReference>
<feature type="region of interest" description="Disordered" evidence="1">
    <location>
        <begin position="483"/>
        <end position="513"/>
    </location>
</feature>
<dbReference type="NCBIfam" id="TIGR03505">
    <property type="entry name" value="FimV_core"/>
    <property type="match status" value="1"/>
</dbReference>
<keyword evidence="5" id="KW-1185">Reference proteome</keyword>
<feature type="region of interest" description="Disordered" evidence="1">
    <location>
        <begin position="141"/>
        <end position="173"/>
    </location>
</feature>
<proteinExistence type="predicted"/>
<feature type="signal peptide" evidence="2">
    <location>
        <begin position="1"/>
        <end position="22"/>
    </location>
</feature>
<feature type="domain" description="FimV N-terminal" evidence="3">
    <location>
        <begin position="23"/>
        <end position="130"/>
    </location>
</feature>
<keyword evidence="2" id="KW-0732">Signal</keyword>
<feature type="region of interest" description="Disordered" evidence="1">
    <location>
        <begin position="560"/>
        <end position="883"/>
    </location>
</feature>
<accession>A0ABW2A7S1</accession>
<dbReference type="InterPro" id="IPR038440">
    <property type="entry name" value="FimV_C_sf"/>
</dbReference>
<evidence type="ECO:0000256" key="1">
    <source>
        <dbReference type="SAM" id="MobiDB-lite"/>
    </source>
</evidence>
<feature type="compositionally biased region" description="Low complexity" evidence="1">
    <location>
        <begin position="141"/>
        <end position="150"/>
    </location>
</feature>
<feature type="region of interest" description="Disordered" evidence="1">
    <location>
        <begin position="392"/>
        <end position="416"/>
    </location>
</feature>
<sequence length="1019" mass="108199">MLRKLAVSLAVAGVLGATQANALGLGQIRIKSALNEPLDAEIQLLQVRDLDPQQIQPQMADMNQFAIAGLDRSRLLSDVQFQVNVNPNGTGSIRLTSRQPVREPFLNLLVEVNWPNGRLVREYTLLLDPPVFEAAPVAGSAPPVTTAATRPAPPQPALPTRARPSGPVDNIRTRTDPQTQVFVETQDTLGQLARRHSPGGGTDLNQMMLALQRKNPQAFPSGNINFLKAGVVLNLPSLEEVRAISASEAAREVTRQMQSWRAGRSAPAASTPQADGSKKPVAPSESQAAAPPAPQAQLKILSPEDPNSGEQVQDEAGAAEAGQSQPVDPEKAELLQRNEELENQLAVTQESVDRIERENTELNDKLTAISQQLETLQRLLELKDQQMAALQNQLQQVQQAPPVSAEPSAPPPPPPAGLVDKLMSSPAYMAGIGAVIGGLLVGLLGLLRRRRDDSQPFNAEPEQPASASTAVGAAAAAAVAGGALAAADEEEPEVESGVADTRAEDASASVADADLDLDMDLDLDLPLDEAAAGAERGAVEAAEPTFEDDDFDLSLDGAFEEETLPDDQVAGIDEDADDEFDLSFESEFEQEPPSQPAEAEADESFDDSLDDILGDAEGDEEEAERSDLRSGMGQLEAFETLDDEPEDTLESLGLSSVIDASEVPKEPKEEEVDFSRSDSAQGVDDSEDDALDFRLNQTVDMIQPEEGEPEPETAPQSAVPPEAPGEEGLEEDGEGATVSTGAEEAPEAEPEAAAGTPEDIEVPAAEAGVSSDEPLELELEDDFYEDAEALDTGPDDSLESADAPDVDAILAEAGAQPASDEAQPENAPPAEPDATSKAEVGEDDGLSLHPELEALLASGGDASDDDDLTLEDDEAVSLSDDDADLDAMLAELGQDFPDEALDEEDDDTLISPVEEELTANIAHDLESSFDEDSDLDSELEALLGSVDDEIALDESEAEDEDLGLEFLDGTDEVETKLDLARAYIDMEDRDGAKDILAEILQEGSNQQQQEARKLMESLA</sequence>
<feature type="compositionally biased region" description="Acidic residues" evidence="1">
    <location>
        <begin position="724"/>
        <end position="734"/>
    </location>
</feature>
<evidence type="ECO:0000313" key="4">
    <source>
        <dbReference type="EMBL" id="MFC6673497.1"/>
    </source>
</evidence>
<comment type="caution">
    <text evidence="4">The sequence shown here is derived from an EMBL/GenBank/DDBJ whole genome shotgun (WGS) entry which is preliminary data.</text>
</comment>
<dbReference type="InterPro" id="IPR020011">
    <property type="entry name" value="FimV_C"/>
</dbReference>
<reference evidence="5" key="1">
    <citation type="journal article" date="2019" name="Int. J. Syst. Evol. Microbiol.">
        <title>The Global Catalogue of Microorganisms (GCM) 10K type strain sequencing project: providing services to taxonomists for standard genome sequencing and annotation.</title>
        <authorList>
            <consortium name="The Broad Institute Genomics Platform"/>
            <consortium name="The Broad Institute Genome Sequencing Center for Infectious Disease"/>
            <person name="Wu L."/>
            <person name="Ma J."/>
        </authorList>
    </citation>
    <scope>NUCLEOTIDE SEQUENCE [LARGE SCALE GENOMIC DNA]</scope>
    <source>
        <strain evidence="5">NBRC 111756</strain>
    </source>
</reference>
<dbReference type="EMBL" id="JBHSWE010000001">
    <property type="protein sequence ID" value="MFC6673497.1"/>
    <property type="molecule type" value="Genomic_DNA"/>
</dbReference>
<name>A0ABW2A7S1_9GAMM</name>
<evidence type="ECO:0000256" key="2">
    <source>
        <dbReference type="SAM" id="SignalP"/>
    </source>
</evidence>
<feature type="compositionally biased region" description="Acidic residues" evidence="1">
    <location>
        <begin position="599"/>
        <end position="624"/>
    </location>
</feature>
<feature type="compositionally biased region" description="Acidic residues" evidence="1">
    <location>
        <begin position="773"/>
        <end position="805"/>
    </location>
</feature>
<organism evidence="4 5">
    <name type="scientific">Marinobacterium aestuariivivens</name>
    <dbReference type="NCBI Taxonomy" id="1698799"/>
    <lineage>
        <taxon>Bacteria</taxon>
        <taxon>Pseudomonadati</taxon>
        <taxon>Pseudomonadota</taxon>
        <taxon>Gammaproteobacteria</taxon>
        <taxon>Oceanospirillales</taxon>
        <taxon>Oceanospirillaceae</taxon>
        <taxon>Marinobacterium</taxon>
    </lineage>
</organism>
<feature type="compositionally biased region" description="Acidic residues" evidence="1">
    <location>
        <begin position="862"/>
        <end position="883"/>
    </location>
</feature>
<evidence type="ECO:0000259" key="3">
    <source>
        <dbReference type="Pfam" id="PF25800"/>
    </source>
</evidence>
<dbReference type="InterPro" id="IPR020012">
    <property type="entry name" value="LysM_FimV"/>
</dbReference>